<evidence type="ECO:0000256" key="2">
    <source>
        <dbReference type="SAM" id="Phobius"/>
    </source>
</evidence>
<gene>
    <name evidence="3" type="ORF">IC608_14165</name>
</gene>
<accession>A0A927IRE4</accession>
<organism evidence="3 4">
    <name type="scientific">Devosia oryzisoli</name>
    <dbReference type="NCBI Taxonomy" id="2774138"/>
    <lineage>
        <taxon>Bacteria</taxon>
        <taxon>Pseudomonadati</taxon>
        <taxon>Pseudomonadota</taxon>
        <taxon>Alphaproteobacteria</taxon>
        <taxon>Hyphomicrobiales</taxon>
        <taxon>Devosiaceae</taxon>
        <taxon>Devosia</taxon>
    </lineage>
</organism>
<comment type="caution">
    <text evidence="3">The sequence shown here is derived from an EMBL/GenBank/DDBJ whole genome shotgun (WGS) entry which is preliminary data.</text>
</comment>
<protein>
    <recommendedName>
        <fullName evidence="5">ATP-dependent Clp protease proteolytic subunit</fullName>
    </recommendedName>
</protein>
<feature type="region of interest" description="Disordered" evidence="1">
    <location>
        <begin position="49"/>
        <end position="70"/>
    </location>
</feature>
<dbReference type="Proteomes" id="UP000654108">
    <property type="component" value="Unassembled WGS sequence"/>
</dbReference>
<dbReference type="EMBL" id="JACYFU010000003">
    <property type="protein sequence ID" value="MBD8066615.1"/>
    <property type="molecule type" value="Genomic_DNA"/>
</dbReference>
<dbReference type="InterPro" id="IPR029045">
    <property type="entry name" value="ClpP/crotonase-like_dom_sf"/>
</dbReference>
<dbReference type="SUPFAM" id="SSF52096">
    <property type="entry name" value="ClpP/crotonase"/>
    <property type="match status" value="1"/>
</dbReference>
<evidence type="ECO:0000256" key="1">
    <source>
        <dbReference type="SAM" id="MobiDB-lite"/>
    </source>
</evidence>
<proteinExistence type="predicted"/>
<evidence type="ECO:0000313" key="4">
    <source>
        <dbReference type="Proteomes" id="UP000654108"/>
    </source>
</evidence>
<evidence type="ECO:0000313" key="3">
    <source>
        <dbReference type="EMBL" id="MBD8066615.1"/>
    </source>
</evidence>
<name>A0A927IRE4_9HYPH</name>
<keyword evidence="4" id="KW-1185">Reference proteome</keyword>
<dbReference type="AlphaFoldDB" id="A0A927IRE4"/>
<dbReference type="Gene3D" id="3.90.226.10">
    <property type="entry name" value="2-enoyl-CoA Hydratase, Chain A, domain 1"/>
    <property type="match status" value="1"/>
</dbReference>
<sequence length="252" mass="26530">MLARLARIEDGSILRFAFFALLAGTAGVLYVDYRELSASQADLTFVPEPVLPPASAPDPDGQPRPTVSTPQAALEAPLEIALEGGGNLHLTGTIGAGAAVRFAEEIVQRGEYVKTVVLNSPGGSVADALEMGRLIREKGLSTQVDSGTLCASSCPLVFAGGVERRAGRQAAIGVHQIYAASLSTDPAQALAAAGVAMADAQRVTAKVTRQLAESGVDPALWLHALETPPDRLYYLKPQEMEDLKLVTTWLEK</sequence>
<keyword evidence="2" id="KW-0812">Transmembrane</keyword>
<keyword evidence="2" id="KW-0472">Membrane</keyword>
<feature type="compositionally biased region" description="Pro residues" evidence="1">
    <location>
        <begin position="49"/>
        <end position="62"/>
    </location>
</feature>
<feature type="transmembrane region" description="Helical" evidence="2">
    <location>
        <begin position="12"/>
        <end position="31"/>
    </location>
</feature>
<reference evidence="3" key="1">
    <citation type="submission" date="2020-09" db="EMBL/GenBank/DDBJ databases">
        <title>Genome seq and assembly of Devosia sp.</title>
        <authorList>
            <person name="Chhetri G."/>
        </authorList>
    </citation>
    <scope>NUCLEOTIDE SEQUENCE</scope>
    <source>
        <strain evidence="3">PTR5</strain>
    </source>
</reference>
<evidence type="ECO:0008006" key="5">
    <source>
        <dbReference type="Google" id="ProtNLM"/>
    </source>
</evidence>
<keyword evidence="2" id="KW-1133">Transmembrane helix</keyword>